<dbReference type="AlphaFoldDB" id="A0A975T3U9"/>
<dbReference type="KEGG" id="rsin:B6N60_00272"/>
<gene>
    <name evidence="1" type="ORF">B6N60_00272</name>
</gene>
<reference evidence="1" key="1">
    <citation type="submission" date="2017-04" db="EMBL/GenBank/DDBJ databases">
        <title>Genome deletions in a multicellular cyanobacterial endosymbiont for morphological adaptation in marine diatoms.</title>
        <authorList>
            <person name="Wang Y."/>
            <person name="Gao H."/>
            <person name="Li R."/>
            <person name="Xu X."/>
        </authorList>
    </citation>
    <scope>NUCLEOTIDE SEQUENCE</scope>
    <source>
        <strain evidence="1">FACHB 800</strain>
    </source>
</reference>
<evidence type="ECO:0000313" key="2">
    <source>
        <dbReference type="Proteomes" id="UP000683511"/>
    </source>
</evidence>
<protein>
    <recommendedName>
        <fullName evidence="3">UnbL</fullName>
    </recommendedName>
</protein>
<accession>A0A975T3U9</accession>
<name>A0A975T3U9_9NOST</name>
<dbReference type="Pfam" id="PF08012">
    <property type="entry name" value="DUF1702"/>
    <property type="match status" value="1"/>
</dbReference>
<evidence type="ECO:0000313" key="1">
    <source>
        <dbReference type="EMBL" id="QXE21595.1"/>
    </source>
</evidence>
<organism evidence="1 2">
    <name type="scientific">Richelia sinica FACHB-800</name>
    <dbReference type="NCBI Taxonomy" id="1357546"/>
    <lineage>
        <taxon>Bacteria</taxon>
        <taxon>Bacillati</taxon>
        <taxon>Cyanobacteriota</taxon>
        <taxon>Cyanophyceae</taxon>
        <taxon>Nostocales</taxon>
        <taxon>Nostocaceae</taxon>
        <taxon>Richelia</taxon>
    </lineage>
</organism>
<dbReference type="InterPro" id="IPR012964">
    <property type="entry name" value="DUF1702"/>
</dbReference>
<proteinExistence type="predicted"/>
<dbReference type="EMBL" id="CP021056">
    <property type="protein sequence ID" value="QXE21595.1"/>
    <property type="molecule type" value="Genomic_DNA"/>
</dbReference>
<sequence>MINQTVKQYRARLFKISIEETSAATRGFIIRDIYKKQKLEDIGLTFLYGYHLAIADAELEILATQLNVVKTEMRGFAFEGAAMGLALLDYFTPWQRNRLKNFLSGIAINHIYMGYVGTGWLLARVPGGIQRYLRSLNQPHQEFPDPLLGWLAVDGYGFHAGYFHHQHYLQPQNMPSEIDGYALRVFDQGLGRSLWFIYGADIPQIAATINTFNQVRQADLWSGVGLACGYAGGVNRQEIETLRELAGLYLPHLAQGVAFAAKARERAGNPTSDTEMACQVLLGISAQTAAEITDKLLIDLPYDAALPAYEIWRQLIQKQFATLGVPV</sequence>
<dbReference type="Proteomes" id="UP000683511">
    <property type="component" value="Chromosome"/>
</dbReference>
<keyword evidence="2" id="KW-1185">Reference proteome</keyword>
<evidence type="ECO:0008006" key="3">
    <source>
        <dbReference type="Google" id="ProtNLM"/>
    </source>
</evidence>